<dbReference type="EMBL" id="DSIY01000015">
    <property type="protein sequence ID" value="HEG89953.1"/>
    <property type="molecule type" value="Genomic_DNA"/>
</dbReference>
<dbReference type="InterPro" id="IPR000572">
    <property type="entry name" value="OxRdtase_Mopterin-bd_dom"/>
</dbReference>
<dbReference type="GO" id="GO:0043546">
    <property type="term" value="F:molybdopterin cofactor binding"/>
    <property type="evidence" value="ECO:0007669"/>
    <property type="project" value="TreeGrafter"/>
</dbReference>
<dbReference type="GO" id="GO:0020037">
    <property type="term" value="F:heme binding"/>
    <property type="evidence" value="ECO:0007669"/>
    <property type="project" value="TreeGrafter"/>
</dbReference>
<dbReference type="Gene3D" id="3.90.420.10">
    <property type="entry name" value="Oxidoreductase, molybdopterin-binding domain"/>
    <property type="match status" value="1"/>
</dbReference>
<name>A0A831T8W2_9BACT</name>
<dbReference type="InterPro" id="IPR036374">
    <property type="entry name" value="OxRdtase_Mopterin-bd_sf"/>
</dbReference>
<gene>
    <name evidence="5" type="ORF">ENP34_00670</name>
</gene>
<feature type="domain" description="Moybdenum cofactor oxidoreductase dimerisation" evidence="4">
    <location>
        <begin position="444"/>
        <end position="517"/>
    </location>
</feature>
<accession>A0A831T8W2</accession>
<proteinExistence type="predicted"/>
<reference evidence="5" key="1">
    <citation type="journal article" date="2020" name="mSystems">
        <title>Genome- and Community-Level Interaction Insights into Carbon Utilization and Element Cycling Functions of Hydrothermarchaeota in Hydrothermal Sediment.</title>
        <authorList>
            <person name="Zhou Z."/>
            <person name="Liu Y."/>
            <person name="Xu W."/>
            <person name="Pan J."/>
            <person name="Luo Z.H."/>
            <person name="Li M."/>
        </authorList>
    </citation>
    <scope>NUCLEOTIDE SEQUENCE [LARGE SCALE GENOMIC DNA]</scope>
    <source>
        <strain evidence="5">SpSt-210</strain>
    </source>
</reference>
<dbReference type="SUPFAM" id="SSF81296">
    <property type="entry name" value="E set domains"/>
    <property type="match status" value="1"/>
</dbReference>
<protein>
    <submittedName>
        <fullName evidence="5">Molybdopterin-binding oxidoreductase</fullName>
    </submittedName>
</protein>
<dbReference type="InterPro" id="IPR005066">
    <property type="entry name" value="MoCF_OxRdtse_dimer"/>
</dbReference>
<keyword evidence="2" id="KW-1133">Transmembrane helix</keyword>
<organism evidence="5">
    <name type="scientific">Thermorudis peleae</name>
    <dbReference type="NCBI Taxonomy" id="1382356"/>
    <lineage>
        <taxon>Bacteria</taxon>
        <taxon>Pseudomonadati</taxon>
        <taxon>Thermomicrobiota</taxon>
        <taxon>Thermomicrobia</taxon>
        <taxon>Thermomicrobia incertae sedis</taxon>
        <taxon>Thermorudis</taxon>
    </lineage>
</organism>
<dbReference type="PANTHER" id="PTHR19372">
    <property type="entry name" value="SULFITE REDUCTASE"/>
    <property type="match status" value="1"/>
</dbReference>
<comment type="caution">
    <text evidence="5">The sequence shown here is derived from an EMBL/GenBank/DDBJ whole genome shotgun (WGS) entry which is preliminary data.</text>
</comment>
<feature type="transmembrane region" description="Helical" evidence="2">
    <location>
        <begin position="183"/>
        <end position="201"/>
    </location>
</feature>
<keyword evidence="2" id="KW-0812">Transmembrane</keyword>
<dbReference type="GO" id="GO:0006790">
    <property type="term" value="P:sulfur compound metabolic process"/>
    <property type="evidence" value="ECO:0007669"/>
    <property type="project" value="TreeGrafter"/>
</dbReference>
<feature type="region of interest" description="Disordered" evidence="1">
    <location>
        <begin position="215"/>
        <end position="240"/>
    </location>
</feature>
<evidence type="ECO:0000313" key="5">
    <source>
        <dbReference type="EMBL" id="HEG89953.1"/>
    </source>
</evidence>
<dbReference type="InterPro" id="IPR014756">
    <property type="entry name" value="Ig_E-set"/>
</dbReference>
<sequence length="537" mass="57394">MRRSILTGALAGLWLGLPYTALSLLAERFTGLRPLPTGIFDLLARQLPGSLVTAGIELMVRVLQGLQLGRTDVLAKRLELGLAYLLAFGALALLGGVYGALAGRLAGSTLRRGLALGVALWALAWLVDLAARWGAVGPLDGLLSSFLLSAGWGVALAWVHEQAMALAGLPHAEAPADASRRAFLARAGGAALALAVAGLALDRLLAGLGRAEGATGALPTPSAQPTPRSSAPRPAPTPGYVTAEAFEPAPGTRPELTPLDQFYRIDINLSPPRVDVAQWRLAVDGLVAQPLSLTYQELLAMPSHELYATLECISNEVGGDLISTTRFTGVRLADVLNRTGLQPGAVEVRFTCADGYTESLPVDSALDPNTLLCFAMDGQQLPEEHGFPIRLFTPNRYGMKNPKWITRIEAIGEPYDGFWEQRGWSKEAWVKTTSVIDAAQEGGSARLVVGGIAYAGARGIARVEVRLDDGEWVSAELKEPFSPFTWVLWRVELDAPPGEYRLTVRAVDGLGELQAEEQTDPHPDGASGYHRRRVEIS</sequence>
<dbReference type="AlphaFoldDB" id="A0A831T8W2"/>
<dbReference type="GO" id="GO:0030151">
    <property type="term" value="F:molybdenum ion binding"/>
    <property type="evidence" value="ECO:0007669"/>
    <property type="project" value="InterPro"/>
</dbReference>
<dbReference type="Pfam" id="PF03404">
    <property type="entry name" value="Mo-co_dimer"/>
    <property type="match status" value="1"/>
</dbReference>
<feature type="transmembrane region" description="Helical" evidence="2">
    <location>
        <begin position="113"/>
        <end position="135"/>
    </location>
</feature>
<feature type="transmembrane region" description="Helical" evidence="2">
    <location>
        <begin position="141"/>
        <end position="159"/>
    </location>
</feature>
<keyword evidence="2" id="KW-0472">Membrane</keyword>
<dbReference type="SUPFAM" id="SSF56524">
    <property type="entry name" value="Oxidoreductase molybdopterin-binding domain"/>
    <property type="match status" value="1"/>
</dbReference>
<dbReference type="Pfam" id="PF00174">
    <property type="entry name" value="Oxidored_molyb"/>
    <property type="match status" value="1"/>
</dbReference>
<dbReference type="GO" id="GO:0008482">
    <property type="term" value="F:sulfite oxidase activity"/>
    <property type="evidence" value="ECO:0007669"/>
    <property type="project" value="TreeGrafter"/>
</dbReference>
<evidence type="ECO:0000259" key="4">
    <source>
        <dbReference type="Pfam" id="PF03404"/>
    </source>
</evidence>
<evidence type="ECO:0000256" key="1">
    <source>
        <dbReference type="SAM" id="MobiDB-lite"/>
    </source>
</evidence>
<feature type="compositionally biased region" description="Low complexity" evidence="1">
    <location>
        <begin position="215"/>
        <end position="232"/>
    </location>
</feature>
<evidence type="ECO:0000259" key="3">
    <source>
        <dbReference type="Pfam" id="PF00174"/>
    </source>
</evidence>
<dbReference type="Gene3D" id="2.60.40.650">
    <property type="match status" value="1"/>
</dbReference>
<evidence type="ECO:0000256" key="2">
    <source>
        <dbReference type="SAM" id="Phobius"/>
    </source>
</evidence>
<feature type="domain" description="Oxidoreductase molybdopterin-binding" evidence="3">
    <location>
        <begin position="271"/>
        <end position="419"/>
    </location>
</feature>
<feature type="region of interest" description="Disordered" evidence="1">
    <location>
        <begin position="513"/>
        <end position="537"/>
    </location>
</feature>
<dbReference type="PANTHER" id="PTHR19372:SF7">
    <property type="entry name" value="SULFITE OXIDASE, MITOCHONDRIAL"/>
    <property type="match status" value="1"/>
</dbReference>
<feature type="transmembrane region" description="Helical" evidence="2">
    <location>
        <begin position="82"/>
        <end position="101"/>
    </location>
</feature>